<evidence type="ECO:0000313" key="7">
    <source>
        <dbReference type="EMBL" id="PSR83849.1"/>
    </source>
</evidence>
<protein>
    <submittedName>
        <fullName evidence="7">Ketopantoate reductase PanE/ApbA C terminal-domain-containing protein</fullName>
    </submittedName>
</protein>
<dbReference type="Pfam" id="PF02558">
    <property type="entry name" value="ApbA"/>
    <property type="match status" value="1"/>
</dbReference>
<dbReference type="Gene3D" id="1.10.1040.10">
    <property type="entry name" value="N-(1-d-carboxylethyl)-l-norvaline Dehydrogenase, domain 2"/>
    <property type="match status" value="1"/>
</dbReference>
<gene>
    <name evidence="7" type="ORF">BD289DRAFT_483113</name>
</gene>
<dbReference type="Proteomes" id="UP000241462">
    <property type="component" value="Unassembled WGS sequence"/>
</dbReference>
<dbReference type="SUPFAM" id="SSF48179">
    <property type="entry name" value="6-phosphogluconate dehydrogenase C-terminal domain-like"/>
    <property type="match status" value="1"/>
</dbReference>
<evidence type="ECO:0000256" key="1">
    <source>
        <dbReference type="ARBA" id="ARBA00007870"/>
    </source>
</evidence>
<dbReference type="AlphaFoldDB" id="A0A2T3A6Q2"/>
<feature type="domain" description="Ketopantoate reductase N-terminal" evidence="5">
    <location>
        <begin position="62"/>
        <end position="212"/>
    </location>
</feature>
<dbReference type="InterPro" id="IPR013752">
    <property type="entry name" value="KPA_reductase"/>
</dbReference>
<dbReference type="InterPro" id="IPR050838">
    <property type="entry name" value="Ketopantoate_reductase"/>
</dbReference>
<feature type="domain" description="Ketopantoate reductase C-terminal" evidence="6">
    <location>
        <begin position="266"/>
        <end position="390"/>
    </location>
</feature>
<reference evidence="7 8" key="1">
    <citation type="journal article" date="2018" name="Mycol. Prog.">
        <title>Coniella lustricola, a new species from submerged detritus.</title>
        <authorList>
            <person name="Raudabaugh D.B."/>
            <person name="Iturriaga T."/>
            <person name="Carver A."/>
            <person name="Mondo S."/>
            <person name="Pangilinan J."/>
            <person name="Lipzen A."/>
            <person name="He G."/>
            <person name="Amirebrahimi M."/>
            <person name="Grigoriev I.V."/>
            <person name="Miller A.N."/>
        </authorList>
    </citation>
    <scope>NUCLEOTIDE SEQUENCE [LARGE SCALE GENOMIC DNA]</scope>
    <source>
        <strain evidence="7 8">B22-T-1</strain>
    </source>
</reference>
<dbReference type="PANTHER" id="PTHR43765:SF2">
    <property type="entry name" value="2-DEHYDROPANTOATE 2-REDUCTASE"/>
    <property type="match status" value="1"/>
</dbReference>
<evidence type="ECO:0000256" key="4">
    <source>
        <dbReference type="SAM" id="MobiDB-lite"/>
    </source>
</evidence>
<dbReference type="EMBL" id="KZ678453">
    <property type="protein sequence ID" value="PSR83849.1"/>
    <property type="molecule type" value="Genomic_DNA"/>
</dbReference>
<organism evidence="7 8">
    <name type="scientific">Coniella lustricola</name>
    <dbReference type="NCBI Taxonomy" id="2025994"/>
    <lineage>
        <taxon>Eukaryota</taxon>
        <taxon>Fungi</taxon>
        <taxon>Dikarya</taxon>
        <taxon>Ascomycota</taxon>
        <taxon>Pezizomycotina</taxon>
        <taxon>Sordariomycetes</taxon>
        <taxon>Sordariomycetidae</taxon>
        <taxon>Diaporthales</taxon>
        <taxon>Schizoparmaceae</taxon>
        <taxon>Coniella</taxon>
    </lineage>
</organism>
<dbReference type="InParanoid" id="A0A2T3A6Q2"/>
<keyword evidence="8" id="KW-1185">Reference proteome</keyword>
<dbReference type="InterPro" id="IPR008927">
    <property type="entry name" value="6-PGluconate_DH-like_C_sf"/>
</dbReference>
<feature type="region of interest" description="Disordered" evidence="4">
    <location>
        <begin position="1"/>
        <end position="25"/>
    </location>
</feature>
<dbReference type="STRING" id="2025994.A0A2T3A6Q2"/>
<comment type="similarity">
    <text evidence="1">Belongs to the ketopantoate reductase family.</text>
</comment>
<evidence type="ECO:0000259" key="5">
    <source>
        <dbReference type="Pfam" id="PF02558"/>
    </source>
</evidence>
<evidence type="ECO:0000259" key="6">
    <source>
        <dbReference type="Pfam" id="PF08546"/>
    </source>
</evidence>
<dbReference type="InterPro" id="IPR013332">
    <property type="entry name" value="KPR_N"/>
</dbReference>
<accession>A0A2T3A6Q2</accession>
<evidence type="ECO:0000256" key="2">
    <source>
        <dbReference type="ARBA" id="ARBA00022857"/>
    </source>
</evidence>
<dbReference type="GO" id="GO:0005739">
    <property type="term" value="C:mitochondrion"/>
    <property type="evidence" value="ECO:0007669"/>
    <property type="project" value="TreeGrafter"/>
</dbReference>
<keyword evidence="3" id="KW-0560">Oxidoreductase</keyword>
<dbReference type="Pfam" id="PF08546">
    <property type="entry name" value="ApbA_C"/>
    <property type="match status" value="1"/>
</dbReference>
<dbReference type="GO" id="GO:0008677">
    <property type="term" value="F:2-dehydropantoate 2-reductase activity"/>
    <property type="evidence" value="ECO:0007669"/>
    <property type="project" value="TreeGrafter"/>
</dbReference>
<evidence type="ECO:0000313" key="8">
    <source>
        <dbReference type="Proteomes" id="UP000241462"/>
    </source>
</evidence>
<evidence type="ECO:0000256" key="3">
    <source>
        <dbReference type="ARBA" id="ARBA00023002"/>
    </source>
</evidence>
<proteinExistence type="inferred from homology"/>
<sequence length="421" mass="47292">MGEEPWHDSVTTPERPRTPLGKPFTTAIPRIPKNVEAATVPRPVPQAEEGKRVHLLGYDPKGYFIAHCLASSEYLDPVKLLVHRRAIMNSWEWEGKRLLKCEGNRIIPSMRAEAEWVGRGQVGPNTEHIEQLIVTLPCCQTLPAITNISHRIDNRTTICLVQDGLGMMEELNATLFQDSTRRPTYILGHSTASIGYYKKAFFSTMLRKPGKLFLTALERGTSSIIKYHPPVERRSNAVTFMRTLISTDGLRAGGYSLENYLMRKLPALVFSSIVEPLAVALDSTYDQVLRNEHAIVLADELLEEIFNVIWALPELTNSSKVIEYCGMDTLRKHTVTRLIEKGPSQSQTLSAVRAGRMVDIDYTNGYFVRRGRELGIKTPQNEFVIGAVKARVEERRKQLAGFVPFEDLAATKTSPTSDEEA</sequence>
<dbReference type="GO" id="GO:0050661">
    <property type="term" value="F:NADP binding"/>
    <property type="evidence" value="ECO:0007669"/>
    <property type="project" value="TreeGrafter"/>
</dbReference>
<name>A0A2T3A6Q2_9PEZI</name>
<dbReference type="OrthoDB" id="73846at2759"/>
<keyword evidence="2" id="KW-0521">NADP</keyword>
<dbReference type="PANTHER" id="PTHR43765">
    <property type="entry name" value="2-DEHYDROPANTOATE 2-REDUCTASE-RELATED"/>
    <property type="match status" value="1"/>
</dbReference>
<dbReference type="InterPro" id="IPR013328">
    <property type="entry name" value="6PGD_dom2"/>
</dbReference>